<keyword evidence="2" id="KW-1133">Transmembrane helix</keyword>
<sequence length="383" mass="40324">MMTAPFILALTVPDSMNPILNFLQGFIPPTLGAGRRERLYGCIGAGLGLQVTALLSHLFLGQVNPWFIAPMGASAVLLFAVPSSPLAQPWSIIGGNMLSAAIGVSCARYIGDPALAASLAGALAIAAMFQLRCLHPPGGAVAITVVLGGPAIHALGYQFVLWPVAVNSALMLGMALLFNNALRRGYPHRPQPAPNAHHTADPLPSQRRAISQQDLHQALAAHGEVLDISEEDLLAILTAAEEQAQQRRLGGIHCADIMSRDVVSIAPDASLQDAWDKLAHHKIKALPVVNPAQALTGIVSLHDFFLPRDGQAAHLPGSPGWDRGTVADIMTSPVRHVAALQPITALSRAFSDGGLHHMPVVDADGKLCGIITQSDLIAILLKN</sequence>
<dbReference type="PANTHER" id="PTHR33741:SF5">
    <property type="entry name" value="TRANSMEMBRANE PROTEIN DDB_G0269096-RELATED"/>
    <property type="match status" value="1"/>
</dbReference>
<dbReference type="SUPFAM" id="SSF54631">
    <property type="entry name" value="CBS-domain pair"/>
    <property type="match status" value="1"/>
</dbReference>
<dbReference type="InterPro" id="IPR046342">
    <property type="entry name" value="CBS_dom_sf"/>
</dbReference>
<dbReference type="Gene3D" id="3.10.580.10">
    <property type="entry name" value="CBS-domain"/>
    <property type="match status" value="2"/>
</dbReference>
<dbReference type="SMART" id="SM00116">
    <property type="entry name" value="CBS"/>
    <property type="match status" value="2"/>
</dbReference>
<dbReference type="Pfam" id="PF04982">
    <property type="entry name" value="TM_HPP"/>
    <property type="match status" value="1"/>
</dbReference>
<evidence type="ECO:0000313" key="5">
    <source>
        <dbReference type="Proteomes" id="UP000248395"/>
    </source>
</evidence>
<keyword evidence="2" id="KW-0812">Transmembrane</keyword>
<dbReference type="Proteomes" id="UP000248395">
    <property type="component" value="Unassembled WGS sequence"/>
</dbReference>
<organism evidence="4 5">
    <name type="scientific">Aquitalea magnusonii</name>
    <dbReference type="NCBI Taxonomy" id="332411"/>
    <lineage>
        <taxon>Bacteria</taxon>
        <taxon>Pseudomonadati</taxon>
        <taxon>Pseudomonadota</taxon>
        <taxon>Betaproteobacteria</taxon>
        <taxon>Neisseriales</taxon>
        <taxon>Chromobacteriaceae</taxon>
        <taxon>Aquitalea</taxon>
    </lineage>
</organism>
<dbReference type="InterPro" id="IPR058581">
    <property type="entry name" value="TM_HPP"/>
</dbReference>
<dbReference type="InterPro" id="IPR007065">
    <property type="entry name" value="HPP"/>
</dbReference>
<dbReference type="PROSITE" id="PS51371">
    <property type="entry name" value="CBS"/>
    <property type="match status" value="2"/>
</dbReference>
<keyword evidence="1" id="KW-0129">CBS domain</keyword>
<comment type="caution">
    <text evidence="4">The sequence shown here is derived from an EMBL/GenBank/DDBJ whole genome shotgun (WGS) entry which is preliminary data.</text>
</comment>
<feature type="transmembrane region" description="Helical" evidence="2">
    <location>
        <begin position="39"/>
        <end position="60"/>
    </location>
</feature>
<feature type="transmembrane region" description="Helical" evidence="2">
    <location>
        <begin position="66"/>
        <end position="83"/>
    </location>
</feature>
<feature type="transmembrane region" description="Helical" evidence="2">
    <location>
        <begin position="141"/>
        <end position="159"/>
    </location>
</feature>
<evidence type="ECO:0000259" key="3">
    <source>
        <dbReference type="PROSITE" id="PS51371"/>
    </source>
</evidence>
<dbReference type="PANTHER" id="PTHR33741">
    <property type="entry name" value="TRANSMEMBRANE PROTEIN DDB_G0269096-RELATED"/>
    <property type="match status" value="1"/>
</dbReference>
<feature type="domain" description="CBS" evidence="3">
    <location>
        <begin position="258"/>
        <end position="317"/>
    </location>
</feature>
<accession>A0A318JND1</accession>
<dbReference type="InterPro" id="IPR000644">
    <property type="entry name" value="CBS_dom"/>
</dbReference>
<dbReference type="Pfam" id="PF00571">
    <property type="entry name" value="CBS"/>
    <property type="match status" value="2"/>
</dbReference>
<feature type="domain" description="CBS" evidence="3">
    <location>
        <begin position="330"/>
        <end position="383"/>
    </location>
</feature>
<keyword evidence="2" id="KW-0472">Membrane</keyword>
<reference evidence="4 5" key="1">
    <citation type="submission" date="2018-05" db="EMBL/GenBank/DDBJ databases">
        <title>Genomic Encyclopedia of Type Strains, Phase IV (KMG-IV): sequencing the most valuable type-strain genomes for metagenomic binning, comparative biology and taxonomic classification.</title>
        <authorList>
            <person name="Goeker M."/>
        </authorList>
    </citation>
    <scope>NUCLEOTIDE SEQUENCE [LARGE SCALE GENOMIC DNA]</scope>
    <source>
        <strain evidence="4 5">DSM 25134</strain>
    </source>
</reference>
<protein>
    <submittedName>
        <fullName evidence="4">CBS domain-containing membrane protein</fullName>
    </submittedName>
</protein>
<evidence type="ECO:0000256" key="1">
    <source>
        <dbReference type="PROSITE-ProRule" id="PRU00703"/>
    </source>
</evidence>
<proteinExistence type="predicted"/>
<dbReference type="EMBL" id="QJKC01000002">
    <property type="protein sequence ID" value="PXX50481.1"/>
    <property type="molecule type" value="Genomic_DNA"/>
</dbReference>
<dbReference type="CDD" id="cd04600">
    <property type="entry name" value="CBS_pair_HPP_assoc"/>
    <property type="match status" value="1"/>
</dbReference>
<name>A0A318JND1_9NEIS</name>
<gene>
    <name evidence="4" type="ORF">DFR38_102130</name>
</gene>
<evidence type="ECO:0000313" key="4">
    <source>
        <dbReference type="EMBL" id="PXX50481.1"/>
    </source>
</evidence>
<dbReference type="AlphaFoldDB" id="A0A318JND1"/>
<feature type="transmembrane region" description="Helical" evidence="2">
    <location>
        <begin position="165"/>
        <end position="182"/>
    </location>
</feature>
<evidence type="ECO:0000256" key="2">
    <source>
        <dbReference type="SAM" id="Phobius"/>
    </source>
</evidence>
<keyword evidence="5" id="KW-1185">Reference proteome</keyword>